<dbReference type="Proteomes" id="UP000594262">
    <property type="component" value="Unplaced"/>
</dbReference>
<proteinExistence type="predicted"/>
<dbReference type="AlphaFoldDB" id="A0A7M5U3T4"/>
<dbReference type="Pfam" id="PF18758">
    <property type="entry name" value="KDZ"/>
    <property type="match status" value="1"/>
</dbReference>
<accession>A0A7M5U3T4</accession>
<name>A0A7M5U3T4_9CNID</name>
<dbReference type="InterPro" id="IPR040521">
    <property type="entry name" value="KDZ"/>
</dbReference>
<keyword evidence="2" id="KW-1185">Reference proteome</keyword>
<dbReference type="OrthoDB" id="5983814at2759"/>
<sequence length="197" mass="22829">MLNFEFFRRTRKKFYDGLFIAEDKKVASFINEIYKGKFGKVEADYICGGKWNAARNNARKFKSLDTTGLEVMSCRHQLGQRALNMKQGELYGYPLYLIKEHINTRDIKFVFADVMCKLSKFIQRVDAETAKAFKGALSVMHAKGHGIDCQFLWDGQWIDGTGRSTGEETEQVFSFLSRFCNTTKYQKPESKCRIKHQ</sequence>
<reference evidence="1" key="1">
    <citation type="submission" date="2021-01" db="UniProtKB">
        <authorList>
            <consortium name="EnsemblMetazoa"/>
        </authorList>
    </citation>
    <scope>IDENTIFICATION</scope>
</reference>
<dbReference type="PANTHER" id="PTHR33104:SF2">
    <property type="entry name" value="CXC3 LIKE CYSTEINE CLUSTER DOMAIN-CONTAINING PROTEIN"/>
    <property type="match status" value="1"/>
</dbReference>
<organism evidence="1 2">
    <name type="scientific">Clytia hemisphaerica</name>
    <dbReference type="NCBI Taxonomy" id="252671"/>
    <lineage>
        <taxon>Eukaryota</taxon>
        <taxon>Metazoa</taxon>
        <taxon>Cnidaria</taxon>
        <taxon>Hydrozoa</taxon>
        <taxon>Hydroidolina</taxon>
        <taxon>Leptothecata</taxon>
        <taxon>Obeliida</taxon>
        <taxon>Clytiidae</taxon>
        <taxon>Clytia</taxon>
    </lineage>
</organism>
<evidence type="ECO:0000313" key="1">
    <source>
        <dbReference type="EnsemblMetazoa" id="CLYHEMP005849.1"/>
    </source>
</evidence>
<dbReference type="PANTHER" id="PTHR33104">
    <property type="entry name" value="SI:DKEY-29D5.2"/>
    <property type="match status" value="1"/>
</dbReference>
<dbReference type="EnsemblMetazoa" id="CLYHEMT005849.1">
    <property type="protein sequence ID" value="CLYHEMP005849.1"/>
    <property type="gene ID" value="CLYHEMG005849"/>
</dbReference>
<protein>
    <submittedName>
        <fullName evidence="1">Uncharacterized protein</fullName>
    </submittedName>
</protein>
<evidence type="ECO:0000313" key="2">
    <source>
        <dbReference type="Proteomes" id="UP000594262"/>
    </source>
</evidence>